<dbReference type="RefSeq" id="WP_203771424.1">
    <property type="nucleotide sequence ID" value="NZ_BAAAYJ010000101.1"/>
</dbReference>
<organism evidence="3 4">
    <name type="scientific">Actinoplanes nipponensis</name>
    <dbReference type="NCBI Taxonomy" id="135950"/>
    <lineage>
        <taxon>Bacteria</taxon>
        <taxon>Bacillati</taxon>
        <taxon>Actinomycetota</taxon>
        <taxon>Actinomycetes</taxon>
        <taxon>Micromonosporales</taxon>
        <taxon>Micromonosporaceae</taxon>
        <taxon>Actinoplanes</taxon>
    </lineage>
</organism>
<protein>
    <submittedName>
        <fullName evidence="3">Uncharacterized protein</fullName>
    </submittedName>
</protein>
<feature type="transmembrane region" description="Helical" evidence="2">
    <location>
        <begin position="42"/>
        <end position="65"/>
    </location>
</feature>
<reference evidence="3" key="1">
    <citation type="submission" date="2021-01" db="EMBL/GenBank/DDBJ databases">
        <title>Whole genome shotgun sequence of Actinoplanes nipponensis NBRC 14063.</title>
        <authorList>
            <person name="Komaki H."/>
            <person name="Tamura T."/>
        </authorList>
    </citation>
    <scope>NUCLEOTIDE SEQUENCE</scope>
    <source>
        <strain evidence="3">NBRC 14063</strain>
    </source>
</reference>
<evidence type="ECO:0000313" key="4">
    <source>
        <dbReference type="Proteomes" id="UP000647172"/>
    </source>
</evidence>
<gene>
    <name evidence="3" type="ORF">Ani05nite_46850</name>
</gene>
<name>A0A919JL48_9ACTN</name>
<keyword evidence="2" id="KW-0472">Membrane</keyword>
<dbReference type="AlphaFoldDB" id="A0A919JL48"/>
<proteinExistence type="predicted"/>
<comment type="caution">
    <text evidence="3">The sequence shown here is derived from an EMBL/GenBank/DDBJ whole genome shotgun (WGS) entry which is preliminary data.</text>
</comment>
<accession>A0A919JL48</accession>
<evidence type="ECO:0000256" key="1">
    <source>
        <dbReference type="SAM" id="MobiDB-lite"/>
    </source>
</evidence>
<dbReference type="EMBL" id="BOMQ01000054">
    <property type="protein sequence ID" value="GIE51151.1"/>
    <property type="molecule type" value="Genomic_DNA"/>
</dbReference>
<feature type="region of interest" description="Disordered" evidence="1">
    <location>
        <begin position="69"/>
        <end position="88"/>
    </location>
</feature>
<evidence type="ECO:0000256" key="2">
    <source>
        <dbReference type="SAM" id="Phobius"/>
    </source>
</evidence>
<keyword evidence="4" id="KW-1185">Reference proteome</keyword>
<feature type="compositionally biased region" description="Polar residues" evidence="1">
    <location>
        <begin position="73"/>
        <end position="83"/>
    </location>
</feature>
<sequence>MTDQLERDLRALFAEDAERAPAAGALADDARRRARRHRRSRMAWGAGALVAASVTAVAVLGGTALRDAPTVEQAATSSPTSRPSGALPMGPLGEVVSCAFGYSPREVGRSAFAFDGTVVAFGPAHSDRPRGVLHHVGVTFTVSEWFAGGSGPTVTVDMPQPGGWSEDGLVTYGLGSRLLVSGDHRWGGTTMADAIAGYCGFTRYYDEATADSWRAATR</sequence>
<dbReference type="Proteomes" id="UP000647172">
    <property type="component" value="Unassembled WGS sequence"/>
</dbReference>
<keyword evidence="2" id="KW-1133">Transmembrane helix</keyword>
<evidence type="ECO:0000313" key="3">
    <source>
        <dbReference type="EMBL" id="GIE51151.1"/>
    </source>
</evidence>
<keyword evidence="2" id="KW-0812">Transmembrane</keyword>